<sequence>MDTNVIPRYFLFPRQIMFQLGVLLGGWTQEHYYTFMGGSIIQYQIVVQMFPLGGNARR</sequence>
<evidence type="ECO:0000313" key="2">
    <source>
        <dbReference type="Proteomes" id="UP000250266"/>
    </source>
</evidence>
<gene>
    <name evidence="1" type="ORF">K432DRAFT_382335</name>
</gene>
<reference evidence="1 2" key="1">
    <citation type="journal article" date="2016" name="Nat. Commun.">
        <title>Ectomycorrhizal ecology is imprinted in the genome of the dominant symbiotic fungus Cenococcum geophilum.</title>
        <authorList>
            <consortium name="DOE Joint Genome Institute"/>
            <person name="Peter M."/>
            <person name="Kohler A."/>
            <person name="Ohm R.A."/>
            <person name="Kuo A."/>
            <person name="Krutzmann J."/>
            <person name="Morin E."/>
            <person name="Arend M."/>
            <person name="Barry K.W."/>
            <person name="Binder M."/>
            <person name="Choi C."/>
            <person name="Clum A."/>
            <person name="Copeland A."/>
            <person name="Grisel N."/>
            <person name="Haridas S."/>
            <person name="Kipfer T."/>
            <person name="LaButti K."/>
            <person name="Lindquist E."/>
            <person name="Lipzen A."/>
            <person name="Maire R."/>
            <person name="Meier B."/>
            <person name="Mihaltcheva S."/>
            <person name="Molinier V."/>
            <person name="Murat C."/>
            <person name="Poggeler S."/>
            <person name="Quandt C.A."/>
            <person name="Sperisen C."/>
            <person name="Tritt A."/>
            <person name="Tisserant E."/>
            <person name="Crous P.W."/>
            <person name="Henrissat B."/>
            <person name="Nehls U."/>
            <person name="Egli S."/>
            <person name="Spatafora J.W."/>
            <person name="Grigoriev I.V."/>
            <person name="Martin F.M."/>
        </authorList>
    </citation>
    <scope>NUCLEOTIDE SEQUENCE [LARGE SCALE GENOMIC DNA]</scope>
    <source>
        <strain evidence="1 2">CBS 459.81</strain>
    </source>
</reference>
<dbReference type="Proteomes" id="UP000250266">
    <property type="component" value="Unassembled WGS sequence"/>
</dbReference>
<dbReference type="EMBL" id="KV744966">
    <property type="protein sequence ID" value="OCK80291.1"/>
    <property type="molecule type" value="Genomic_DNA"/>
</dbReference>
<organism evidence="1 2">
    <name type="scientific">Lepidopterella palustris CBS 459.81</name>
    <dbReference type="NCBI Taxonomy" id="1314670"/>
    <lineage>
        <taxon>Eukaryota</taxon>
        <taxon>Fungi</taxon>
        <taxon>Dikarya</taxon>
        <taxon>Ascomycota</taxon>
        <taxon>Pezizomycotina</taxon>
        <taxon>Dothideomycetes</taxon>
        <taxon>Pleosporomycetidae</taxon>
        <taxon>Mytilinidiales</taxon>
        <taxon>Argynnaceae</taxon>
        <taxon>Lepidopterella</taxon>
    </lineage>
</organism>
<accession>A0A8E2EAP1</accession>
<evidence type="ECO:0000313" key="1">
    <source>
        <dbReference type="EMBL" id="OCK80291.1"/>
    </source>
</evidence>
<protein>
    <submittedName>
        <fullName evidence="1">Uncharacterized protein</fullName>
    </submittedName>
</protein>
<proteinExistence type="predicted"/>
<dbReference type="AlphaFoldDB" id="A0A8E2EAP1"/>
<keyword evidence="2" id="KW-1185">Reference proteome</keyword>
<name>A0A8E2EAP1_9PEZI</name>